<dbReference type="Pfam" id="PF04082">
    <property type="entry name" value="Fungal_trans"/>
    <property type="match status" value="1"/>
</dbReference>
<evidence type="ECO:0000256" key="3">
    <source>
        <dbReference type="ARBA" id="ARBA00022833"/>
    </source>
</evidence>
<dbReference type="InterPro" id="IPR036864">
    <property type="entry name" value="Zn2-C6_fun-type_DNA-bd_sf"/>
</dbReference>
<dbReference type="GO" id="GO:0006351">
    <property type="term" value="P:DNA-templated transcription"/>
    <property type="evidence" value="ECO:0007669"/>
    <property type="project" value="InterPro"/>
</dbReference>
<dbReference type="InterPro" id="IPR007219">
    <property type="entry name" value="XnlR_reg_dom"/>
</dbReference>
<protein>
    <recommendedName>
        <fullName evidence="10">Zn(2)-C6 fungal-type domain-containing protein</fullName>
    </recommendedName>
</protein>
<feature type="region of interest" description="Disordered" evidence="9">
    <location>
        <begin position="877"/>
        <end position="896"/>
    </location>
</feature>
<dbReference type="AlphaFoldDB" id="W3WIQ5"/>
<dbReference type="InParanoid" id="W3WIQ5"/>
<dbReference type="eggNOG" id="ENOG502S5RK">
    <property type="taxonomic scope" value="Eukaryota"/>
</dbReference>
<keyword evidence="12" id="KW-1185">Reference proteome</keyword>
<dbReference type="SMART" id="SM00906">
    <property type="entry name" value="Fungal_trans"/>
    <property type="match status" value="1"/>
</dbReference>
<sequence>MASPDWVRANKLYDASRDALEAPWQPAGTGAGPSPWALPWPLEEGPVTASGIRGVHSKSQISEWPGNFASVESREDVRRGIVATAAGQTKTECDRGMDLLENQVNDLKYLSQNAITPLPDSTGFTPQSAASPVSAVGHNSAQHHHGASSSTTTSDNHNATSGVVAAGSKRKDLDDGSQNGSSKQQRSKRNRYISIACNECKRRKIKCNGETPCQRCGNLNLQCLYAPNCCTNNFKDSEEFKQMNSTVSRLQEQVETLFNNISSLRSETLRLAPLQPQDRVLPLPAPASTGTPSSSASGAPHHRPDVSHPRQPGFRGPTSTHFSLDVAKNTLHKMGYSNMGEEAPDDGAIPPEETPGTSPMLASAAPDSQRPFPDPLWEFDKDEMIRLCRVYEEEVGIMYPVIRVETVVNHTKILASWMDAVKKHFQKRPVSQEAGISDHKTVILKLVMATALIVEEHGDSSKAVRILDSIQPILNRMLMSDPSDVANLPLLCLLGVYHFLANDEILAWRVVGQALRHCIELGLHRREAILRIPDEEDRRNAIHTFWSSYVLDRRWSFGTGLPYVVSDDEIDPNLPLPQAQDQHPYLVAMVSYSQLSAKVWRLVRHFEPNMALDLRQNDIEELDRQIKQWYTEVPAEVQLELEDWESMPPEISSAMHTQKDYNLQRLQIWTYLRLNQIRTWLHMPILHTHSSIMENLRGAEQAVKLAKNTIKYLTHLNSTTNIYRKIQVFYHQFLTSAIAVLFLASCHAPVNFSAACRDEFYMALELVRDLSTKSWVSQRLWRTIKSLKEVAPRLGLAEVDDPHSSAALAMAGLATGHMGPATTPPAGSTAAFTRPVPPTSAPPNGVPAVDGAQNGWQISHEMSRIFEGYMGMNGFPPPPLDPLGASADPSRAGSELTQPVPVDDGVPIGPFGVSVSGAAVPSVYSHFRDMF</sequence>
<dbReference type="PANTHER" id="PTHR47424:SF5">
    <property type="entry name" value="ZN(II)2CYS6 TRANSCRIPTION FACTOR (EUROFUNG)"/>
    <property type="match status" value="1"/>
</dbReference>
<dbReference type="InterPro" id="IPR001138">
    <property type="entry name" value="Zn2Cys6_DnaBD"/>
</dbReference>
<dbReference type="HOGENOM" id="CLU_008828_0_0_1"/>
<feature type="compositionally biased region" description="Low complexity" evidence="9">
    <location>
        <begin position="286"/>
        <end position="299"/>
    </location>
</feature>
<reference evidence="12" key="1">
    <citation type="journal article" date="2015" name="BMC Genomics">
        <title>Genomic and transcriptomic analysis of the endophytic fungus Pestalotiopsis fici reveals its lifestyle and high potential for synthesis of natural products.</title>
        <authorList>
            <person name="Wang X."/>
            <person name="Zhang X."/>
            <person name="Liu L."/>
            <person name="Xiang M."/>
            <person name="Wang W."/>
            <person name="Sun X."/>
            <person name="Che Y."/>
            <person name="Guo L."/>
            <person name="Liu G."/>
            <person name="Guo L."/>
            <person name="Wang C."/>
            <person name="Yin W.B."/>
            <person name="Stadler M."/>
            <person name="Zhang X."/>
            <person name="Liu X."/>
        </authorList>
    </citation>
    <scope>NUCLEOTIDE SEQUENCE [LARGE SCALE GENOMIC DNA]</scope>
    <source>
        <strain evidence="12">W106-1 / CGMCC3.15140</strain>
    </source>
</reference>
<keyword evidence="2" id="KW-0479">Metal-binding</keyword>
<evidence type="ECO:0000256" key="5">
    <source>
        <dbReference type="ARBA" id="ARBA00023125"/>
    </source>
</evidence>
<dbReference type="Proteomes" id="UP000030651">
    <property type="component" value="Unassembled WGS sequence"/>
</dbReference>
<name>W3WIQ5_PESFW</name>
<feature type="region of interest" description="Disordered" evidence="9">
    <location>
        <begin position="279"/>
        <end position="320"/>
    </location>
</feature>
<dbReference type="Gene3D" id="4.10.240.10">
    <property type="entry name" value="Zn(2)-C6 fungal-type DNA-binding domain"/>
    <property type="match status" value="1"/>
</dbReference>
<dbReference type="GO" id="GO:0000435">
    <property type="term" value="P:positive regulation of transcription from RNA polymerase II promoter by galactose"/>
    <property type="evidence" value="ECO:0007669"/>
    <property type="project" value="TreeGrafter"/>
</dbReference>
<dbReference type="CDD" id="cd12148">
    <property type="entry name" value="fungal_TF_MHR"/>
    <property type="match status" value="1"/>
</dbReference>
<evidence type="ECO:0000256" key="7">
    <source>
        <dbReference type="ARBA" id="ARBA00023242"/>
    </source>
</evidence>
<dbReference type="FunFam" id="4.10.240.10:FF:000018">
    <property type="entry name" value="Casein kinase II subunit beta"/>
    <property type="match status" value="1"/>
</dbReference>
<dbReference type="EMBL" id="KI912124">
    <property type="protein sequence ID" value="ETS73042.1"/>
    <property type="molecule type" value="Genomic_DNA"/>
</dbReference>
<accession>W3WIQ5</accession>
<feature type="coiled-coil region" evidence="8">
    <location>
        <begin position="240"/>
        <end position="267"/>
    </location>
</feature>
<dbReference type="CDD" id="cd00067">
    <property type="entry name" value="GAL4"/>
    <property type="match status" value="1"/>
</dbReference>
<keyword evidence="3" id="KW-0862">Zinc</keyword>
<keyword evidence="5" id="KW-0238">DNA-binding</keyword>
<gene>
    <name evidence="11" type="ORF">PFICI_15217</name>
</gene>
<evidence type="ECO:0000256" key="2">
    <source>
        <dbReference type="ARBA" id="ARBA00022723"/>
    </source>
</evidence>
<evidence type="ECO:0000256" key="8">
    <source>
        <dbReference type="SAM" id="Coils"/>
    </source>
</evidence>
<comment type="subcellular location">
    <subcellularLocation>
        <location evidence="1">Nucleus</location>
    </subcellularLocation>
</comment>
<feature type="region of interest" description="Disordered" evidence="9">
    <location>
        <begin position="120"/>
        <end position="188"/>
    </location>
</feature>
<dbReference type="OMA" id="DEIGIMY"/>
<dbReference type="PANTHER" id="PTHR47424">
    <property type="entry name" value="REGULATORY PROTEIN GAL4"/>
    <property type="match status" value="1"/>
</dbReference>
<dbReference type="STRING" id="1229662.W3WIQ5"/>
<dbReference type="PROSITE" id="PS00463">
    <property type="entry name" value="ZN2_CY6_FUNGAL_1"/>
    <property type="match status" value="1"/>
</dbReference>
<dbReference type="KEGG" id="pfy:PFICI_15217"/>
<evidence type="ECO:0000256" key="9">
    <source>
        <dbReference type="SAM" id="MobiDB-lite"/>
    </source>
</evidence>
<keyword evidence="6" id="KW-0804">Transcription</keyword>
<dbReference type="SUPFAM" id="SSF57701">
    <property type="entry name" value="Zn2/Cys6 DNA-binding domain"/>
    <property type="match status" value="1"/>
</dbReference>
<evidence type="ECO:0000259" key="10">
    <source>
        <dbReference type="PROSITE" id="PS50048"/>
    </source>
</evidence>
<dbReference type="PROSITE" id="PS50048">
    <property type="entry name" value="ZN2_CY6_FUNGAL_2"/>
    <property type="match status" value="1"/>
</dbReference>
<dbReference type="GO" id="GO:0000978">
    <property type="term" value="F:RNA polymerase II cis-regulatory region sequence-specific DNA binding"/>
    <property type="evidence" value="ECO:0007669"/>
    <property type="project" value="TreeGrafter"/>
</dbReference>
<evidence type="ECO:0000256" key="6">
    <source>
        <dbReference type="ARBA" id="ARBA00023163"/>
    </source>
</evidence>
<keyword evidence="4" id="KW-0805">Transcription regulation</keyword>
<dbReference type="SMART" id="SM00066">
    <property type="entry name" value="GAL4"/>
    <property type="match status" value="1"/>
</dbReference>
<dbReference type="GO" id="GO:0008270">
    <property type="term" value="F:zinc ion binding"/>
    <property type="evidence" value="ECO:0007669"/>
    <property type="project" value="InterPro"/>
</dbReference>
<feature type="compositionally biased region" description="Polar residues" evidence="9">
    <location>
        <begin position="122"/>
        <end position="131"/>
    </location>
</feature>
<dbReference type="GO" id="GO:0000981">
    <property type="term" value="F:DNA-binding transcription factor activity, RNA polymerase II-specific"/>
    <property type="evidence" value="ECO:0007669"/>
    <property type="project" value="InterPro"/>
</dbReference>
<feature type="domain" description="Zn(2)-C6 fungal-type" evidence="10">
    <location>
        <begin position="196"/>
        <end position="225"/>
    </location>
</feature>
<evidence type="ECO:0000256" key="1">
    <source>
        <dbReference type="ARBA" id="ARBA00004123"/>
    </source>
</evidence>
<dbReference type="InterPro" id="IPR051127">
    <property type="entry name" value="Fungal_SecMet_Regulators"/>
</dbReference>
<organism evidence="11 12">
    <name type="scientific">Pestalotiopsis fici (strain W106-1 / CGMCC3.15140)</name>
    <dbReference type="NCBI Taxonomy" id="1229662"/>
    <lineage>
        <taxon>Eukaryota</taxon>
        <taxon>Fungi</taxon>
        <taxon>Dikarya</taxon>
        <taxon>Ascomycota</taxon>
        <taxon>Pezizomycotina</taxon>
        <taxon>Sordariomycetes</taxon>
        <taxon>Xylariomycetidae</taxon>
        <taxon>Amphisphaeriales</taxon>
        <taxon>Sporocadaceae</taxon>
        <taxon>Pestalotiopsis</taxon>
    </lineage>
</organism>
<proteinExistence type="predicted"/>
<dbReference type="OrthoDB" id="3971593at2759"/>
<evidence type="ECO:0000313" key="12">
    <source>
        <dbReference type="Proteomes" id="UP000030651"/>
    </source>
</evidence>
<evidence type="ECO:0000313" key="11">
    <source>
        <dbReference type="EMBL" id="ETS73042.1"/>
    </source>
</evidence>
<dbReference type="Pfam" id="PF00172">
    <property type="entry name" value="Zn_clus"/>
    <property type="match status" value="1"/>
</dbReference>
<dbReference type="GO" id="GO:0005634">
    <property type="term" value="C:nucleus"/>
    <property type="evidence" value="ECO:0007669"/>
    <property type="project" value="UniProtKB-SubCell"/>
</dbReference>
<dbReference type="RefSeq" id="XP_007841989.1">
    <property type="nucleotide sequence ID" value="XM_007843798.1"/>
</dbReference>
<dbReference type="GeneID" id="19280230"/>
<feature type="region of interest" description="Disordered" evidence="9">
    <location>
        <begin position="339"/>
        <end position="369"/>
    </location>
</feature>
<keyword evidence="7" id="KW-0539">Nucleus</keyword>
<keyword evidence="8" id="KW-0175">Coiled coil</keyword>
<evidence type="ECO:0000256" key="4">
    <source>
        <dbReference type="ARBA" id="ARBA00023015"/>
    </source>
</evidence>